<feature type="region of interest" description="Disordered" evidence="2">
    <location>
        <begin position="1"/>
        <end position="25"/>
    </location>
</feature>
<proteinExistence type="predicted"/>
<dbReference type="EMBL" id="ML145297">
    <property type="protein sequence ID" value="TBU51639.1"/>
    <property type="molecule type" value="Genomic_DNA"/>
</dbReference>
<feature type="compositionally biased region" description="Low complexity" evidence="2">
    <location>
        <begin position="7"/>
        <end position="17"/>
    </location>
</feature>
<dbReference type="AlphaFoldDB" id="A0A4Q9PAD0"/>
<evidence type="ECO:0000256" key="1">
    <source>
        <dbReference type="SAM" id="Coils"/>
    </source>
</evidence>
<dbReference type="Proteomes" id="UP000292082">
    <property type="component" value="Unassembled WGS sequence"/>
</dbReference>
<evidence type="ECO:0000313" key="4">
    <source>
        <dbReference type="Proteomes" id="UP000292082"/>
    </source>
</evidence>
<protein>
    <submittedName>
        <fullName evidence="3">Uncharacterized protein</fullName>
    </submittedName>
</protein>
<keyword evidence="4" id="KW-1185">Reference proteome</keyword>
<feature type="coiled-coil region" evidence="1">
    <location>
        <begin position="1119"/>
        <end position="1153"/>
    </location>
</feature>
<dbReference type="InterPro" id="IPR018247">
    <property type="entry name" value="EF_Hand_1_Ca_BS"/>
</dbReference>
<evidence type="ECO:0000313" key="3">
    <source>
        <dbReference type="EMBL" id="TBU51639.1"/>
    </source>
</evidence>
<sequence>MADRPSRSSLPPSTRALPQPPQAIRPEDGFAETTELLNTSETSFQQYAGHRSVHMLNTVGDTLSVLQTDVSTVQSLASPLQLAMSTEPGKEIRQMISDIVDGIPALLKVLDDVAQIHPFIKIAVGAFRVAVELDLKRRDNDKKIPVLFAEMRDMMAVLVQLKDISKDKRSGEDNTTISGRMQHLIDSTEQDIRKCANSCNAYAKKKTLSKVIHSSSWSDEFKGYIQGFTTRRGEFEFTLSLYIGHAVNTANDKLVSLEEKMDRVLRYFEACTSPEERELSRLVDLHGGPQAVMRDQDLLREIFETRVTGAGLSGPERRGRQGVVDEFKELQEELQMDVQTAIRDNMEQFQAKFIIQQRELEEQMRRTMHREGDRIIDTIISGPHDKILDPDLHDIWKEMRWRGSVKDRYFVLAIRDYFREELDQLKRMEMNATPTVSSRQFSQEDEWTVEYINVTRVQPIIEAFDDDASGFITATEVNAFTTARPDSWSLLHWLAYWAIGFQMSMSDYASKIDVLLAKMFALKPHVLPANRNAMERYLWVVWTCVTMLTNAFRRMDVDEALLSKFDDYTKSEENRLLKNLETAKYDIDARDTLELICGPGRIEKHLFPLLYLLLKRDFEIMRLARTQCLNVDELYDSMCTIIWVIEAVDERHDELAALFKQQKLDPAQQFKIFAFEMFKYWNDEAEIWSMKNLKDAKFLEVPYDDSSESQDVDPASFINHPLLNTDDVFSAYKIVETEADAQADSSVQSILGHWSGFCAQGDRYPSQSMLSLDIDVSPSNPKRFQCKGTAPNGTNWELTGEQEISQDGTMQYSFSIKYAARFSTQNFCGELDETGTMLSGSWGYSDKPFTFMLKRLPSDLMRFYPSPKELAENKAQALWRFVTSAIRAQVQLKMRSWTSLRGRWQTGQRYIELIMSRETRELTPGETVDLALCQRSMTPEEARLYQIFRDMRERSIPVHFLIWCDACGDGIKGGRIVCLSCGMKDSIDLCDKEKCSASEVRREDLTSPHLPSHDILKLRAAIHPFREFGKVYRDAQEALKMAREFFAEAANSDEGAEGEQPQCVQCRDRVTLPCWLCIECEERVFVCASCDSKQRLGITVGKHKRTHALVRCQPPEASVDAESRHAAQLNARIDNLETKLKEINHKMEDSFSAVDDRITVVQDRLSGKIDDRLQSLSKTVDERLGRMEDLLLVLGQRLLGTADERLESGVPSSQLLRRQSTWPTARLGVANGESSGGSESEFSAWVRQMRRGT</sequence>
<reference evidence="3 4" key="1">
    <citation type="submission" date="2019-01" db="EMBL/GenBank/DDBJ databases">
        <title>Draft genome sequences of three monokaryotic isolates of the white-rot basidiomycete fungus Dichomitus squalens.</title>
        <authorList>
            <consortium name="DOE Joint Genome Institute"/>
            <person name="Lopez S.C."/>
            <person name="Andreopoulos B."/>
            <person name="Pangilinan J."/>
            <person name="Lipzen A."/>
            <person name="Riley R."/>
            <person name="Ahrendt S."/>
            <person name="Ng V."/>
            <person name="Barry K."/>
            <person name="Daum C."/>
            <person name="Grigoriev I.V."/>
            <person name="Hilden K.S."/>
            <person name="Makela M.R."/>
            <person name="de Vries R.P."/>
        </authorList>
    </citation>
    <scope>NUCLEOTIDE SEQUENCE [LARGE SCALE GENOMIC DNA]</scope>
    <source>
        <strain evidence="3 4">CBS 464.89</strain>
    </source>
</reference>
<accession>A0A4Q9PAD0</accession>
<name>A0A4Q9PAD0_9APHY</name>
<dbReference type="SUPFAM" id="SSF57850">
    <property type="entry name" value="RING/U-box"/>
    <property type="match status" value="1"/>
</dbReference>
<dbReference type="PROSITE" id="PS00018">
    <property type="entry name" value="EF_HAND_1"/>
    <property type="match status" value="1"/>
</dbReference>
<evidence type="ECO:0000256" key="2">
    <source>
        <dbReference type="SAM" id="MobiDB-lite"/>
    </source>
</evidence>
<organism evidence="3 4">
    <name type="scientific">Dichomitus squalens</name>
    <dbReference type="NCBI Taxonomy" id="114155"/>
    <lineage>
        <taxon>Eukaryota</taxon>
        <taxon>Fungi</taxon>
        <taxon>Dikarya</taxon>
        <taxon>Basidiomycota</taxon>
        <taxon>Agaricomycotina</taxon>
        <taxon>Agaricomycetes</taxon>
        <taxon>Polyporales</taxon>
        <taxon>Polyporaceae</taxon>
        <taxon>Dichomitus</taxon>
    </lineage>
</organism>
<keyword evidence="1" id="KW-0175">Coiled coil</keyword>
<gene>
    <name evidence="3" type="ORF">BD310DRAFT_863038</name>
</gene>